<keyword evidence="2" id="KW-1133">Transmembrane helix</keyword>
<proteinExistence type="predicted"/>
<accession>A0A6A5BGK4</accession>
<comment type="caution">
    <text evidence="3">The sequence shown here is derived from an EMBL/GenBank/DDBJ whole genome shotgun (WGS) entry which is preliminary data.</text>
</comment>
<sequence>MKNNNSISLLRPPTPPFATKGLLLLTLVVFILFVVEFEFIQSVHSLTSSTVSAPSPRNHTKQASSFSQQQSSNPLEQDLQQQHLHERYMQTFWIHREHYKFNSAVLFENVTWWLLAVMGMVYVVMEGPKMFQKGGKQQLKEKTH</sequence>
<organism evidence="3 4">
    <name type="scientific">Naegleria fowleri</name>
    <name type="common">Brain eating amoeba</name>
    <dbReference type="NCBI Taxonomy" id="5763"/>
    <lineage>
        <taxon>Eukaryota</taxon>
        <taxon>Discoba</taxon>
        <taxon>Heterolobosea</taxon>
        <taxon>Tetramitia</taxon>
        <taxon>Eutetramitia</taxon>
        <taxon>Vahlkampfiidae</taxon>
        <taxon>Naegleria</taxon>
    </lineage>
</organism>
<evidence type="ECO:0000256" key="2">
    <source>
        <dbReference type="SAM" id="Phobius"/>
    </source>
</evidence>
<keyword evidence="4" id="KW-1185">Reference proteome</keyword>
<dbReference type="EMBL" id="VFQX01000058">
    <property type="protein sequence ID" value="KAF0973796.1"/>
    <property type="molecule type" value="Genomic_DNA"/>
</dbReference>
<feature type="transmembrane region" description="Helical" evidence="2">
    <location>
        <begin position="110"/>
        <end position="127"/>
    </location>
</feature>
<dbReference type="OrthoDB" id="10531673at2759"/>
<dbReference type="AlphaFoldDB" id="A0A6A5BGK4"/>
<name>A0A6A5BGK4_NAEFO</name>
<feature type="compositionally biased region" description="Low complexity" evidence="1">
    <location>
        <begin position="62"/>
        <end position="78"/>
    </location>
</feature>
<reference evidence="3 4" key="1">
    <citation type="journal article" date="2019" name="Sci. Rep.">
        <title>Nanopore sequencing improves the draft genome of the human pathogenic amoeba Naegleria fowleri.</title>
        <authorList>
            <person name="Liechti N."/>
            <person name="Schurch N."/>
            <person name="Bruggmann R."/>
            <person name="Wittwer M."/>
        </authorList>
    </citation>
    <scope>NUCLEOTIDE SEQUENCE [LARGE SCALE GENOMIC DNA]</scope>
    <source>
        <strain evidence="3 4">ATCC 30894</strain>
    </source>
</reference>
<feature type="region of interest" description="Disordered" evidence="1">
    <location>
        <begin position="49"/>
        <end position="78"/>
    </location>
</feature>
<protein>
    <submittedName>
        <fullName evidence="3">Uncharacterized protein</fullName>
    </submittedName>
</protein>
<keyword evidence="2" id="KW-0472">Membrane</keyword>
<dbReference type="GeneID" id="68114401"/>
<evidence type="ECO:0000313" key="4">
    <source>
        <dbReference type="Proteomes" id="UP000444721"/>
    </source>
</evidence>
<dbReference type="VEuPathDB" id="AmoebaDB:NF0054580"/>
<gene>
    <name evidence="3" type="ORF">FDP41_007183</name>
</gene>
<evidence type="ECO:0000313" key="3">
    <source>
        <dbReference type="EMBL" id="KAF0973796.1"/>
    </source>
</evidence>
<dbReference type="RefSeq" id="XP_044558509.1">
    <property type="nucleotide sequence ID" value="XM_044710900.1"/>
</dbReference>
<keyword evidence="2" id="KW-0812">Transmembrane</keyword>
<dbReference type="Proteomes" id="UP000444721">
    <property type="component" value="Unassembled WGS sequence"/>
</dbReference>
<feature type="transmembrane region" description="Helical" evidence="2">
    <location>
        <begin position="21"/>
        <end position="40"/>
    </location>
</feature>
<evidence type="ECO:0000256" key="1">
    <source>
        <dbReference type="SAM" id="MobiDB-lite"/>
    </source>
</evidence>
<dbReference type="VEuPathDB" id="AmoebaDB:FDP41_007183"/>